<name>A0A163YTX8_9MYCO</name>
<gene>
    <name evidence="6" type="ORF">A4G28_00070</name>
</gene>
<dbReference type="InterPro" id="IPR041698">
    <property type="entry name" value="Methyltransf_25"/>
</dbReference>
<dbReference type="Pfam" id="PF13649">
    <property type="entry name" value="Methyltransf_25"/>
    <property type="match status" value="1"/>
</dbReference>
<dbReference type="AlphaFoldDB" id="A0A163YTX8"/>
<evidence type="ECO:0000313" key="7">
    <source>
        <dbReference type="Proteomes" id="UP000077342"/>
    </source>
</evidence>
<dbReference type="Proteomes" id="UP000077342">
    <property type="component" value="Unassembled WGS sequence"/>
</dbReference>
<keyword evidence="3" id="KW-0949">S-adenosyl-L-methionine</keyword>
<dbReference type="PANTHER" id="PTHR43464">
    <property type="entry name" value="METHYLTRANSFERASE"/>
    <property type="match status" value="1"/>
</dbReference>
<feature type="compositionally biased region" description="Basic and acidic residues" evidence="4">
    <location>
        <begin position="1"/>
        <end position="13"/>
    </location>
</feature>
<protein>
    <submittedName>
        <fullName evidence="6">SAM-dependent methyltransferase</fullName>
    </submittedName>
</protein>
<reference evidence="7" key="1">
    <citation type="submission" date="2016-04" db="EMBL/GenBank/DDBJ databases">
        <authorList>
            <person name="Strapagiel D."/>
            <person name="Borowka P."/>
            <person name="Marciniak B."/>
            <person name="Bakula Z."/>
            <person name="Van Ingen J."/>
            <person name="Safianowska A."/>
            <person name="Dziadek J."/>
            <person name="Jagielski T."/>
        </authorList>
    </citation>
    <scope>NUCLEOTIDE SEQUENCE [LARGE SCALE GENOMIC DNA]</scope>
    <source>
        <strain evidence="7">1010001458</strain>
    </source>
</reference>
<feature type="region of interest" description="Disordered" evidence="4">
    <location>
        <begin position="1"/>
        <end position="25"/>
    </location>
</feature>
<comment type="caution">
    <text evidence="6">The sequence shown here is derived from an EMBL/GenBank/DDBJ whole genome shotgun (WGS) entry which is preliminary data.</text>
</comment>
<keyword evidence="1 6" id="KW-0489">Methyltransferase</keyword>
<dbReference type="Gene3D" id="3.40.50.150">
    <property type="entry name" value="Vaccinia Virus protein VP39"/>
    <property type="match status" value="1"/>
</dbReference>
<dbReference type="SUPFAM" id="SSF53335">
    <property type="entry name" value="S-adenosyl-L-methionine-dependent methyltransferases"/>
    <property type="match status" value="1"/>
</dbReference>
<dbReference type="CDD" id="cd02440">
    <property type="entry name" value="AdoMet_MTases"/>
    <property type="match status" value="1"/>
</dbReference>
<keyword evidence="2 6" id="KW-0808">Transferase</keyword>
<feature type="domain" description="Methyltransferase" evidence="5">
    <location>
        <begin position="44"/>
        <end position="117"/>
    </location>
</feature>
<evidence type="ECO:0000256" key="3">
    <source>
        <dbReference type="ARBA" id="ARBA00022691"/>
    </source>
</evidence>
<dbReference type="RefSeq" id="WP_075511499.1">
    <property type="nucleotide sequence ID" value="NZ_CP089224.1"/>
</dbReference>
<accession>A0A163YTX8</accession>
<dbReference type="PANTHER" id="PTHR43464:SF19">
    <property type="entry name" value="UBIQUINONE BIOSYNTHESIS O-METHYLTRANSFERASE, MITOCHONDRIAL"/>
    <property type="match status" value="1"/>
</dbReference>
<evidence type="ECO:0000256" key="1">
    <source>
        <dbReference type="ARBA" id="ARBA00022603"/>
    </source>
</evidence>
<sequence length="181" mass="19005">MAEQDRRSWDERYSSQGPPEVGAVGPPSAFGSHADVFPTAGKALDLACGQGLVAVWLARRGLDVWGLDISTVAIGQARDLAARCGVADRCRFDVVDLDAGLPPGPPVDLIVCHKFLDRRLDQPMIQRLAPGGLLAIAVLSEVGAAARPFRAGRGQLRAAFAGLDVIAAGEGQGQAWLLARS</sequence>
<dbReference type="GO" id="GO:0008168">
    <property type="term" value="F:methyltransferase activity"/>
    <property type="evidence" value="ECO:0007669"/>
    <property type="project" value="UniProtKB-KW"/>
</dbReference>
<proteinExistence type="predicted"/>
<evidence type="ECO:0000256" key="2">
    <source>
        <dbReference type="ARBA" id="ARBA00022679"/>
    </source>
</evidence>
<dbReference type="GO" id="GO:0032259">
    <property type="term" value="P:methylation"/>
    <property type="evidence" value="ECO:0007669"/>
    <property type="project" value="UniProtKB-KW"/>
</dbReference>
<evidence type="ECO:0000256" key="4">
    <source>
        <dbReference type="SAM" id="MobiDB-lite"/>
    </source>
</evidence>
<dbReference type="EMBL" id="LWCI01000121">
    <property type="protein sequence ID" value="KZS60797.1"/>
    <property type="molecule type" value="Genomic_DNA"/>
</dbReference>
<evidence type="ECO:0000313" key="6">
    <source>
        <dbReference type="EMBL" id="KZS60797.1"/>
    </source>
</evidence>
<keyword evidence="7" id="KW-1185">Reference proteome</keyword>
<evidence type="ECO:0000259" key="5">
    <source>
        <dbReference type="Pfam" id="PF13649"/>
    </source>
</evidence>
<organism evidence="6 7">
    <name type="scientific">Mycobacterium ostraviense</name>
    <dbReference type="NCBI Taxonomy" id="2738409"/>
    <lineage>
        <taxon>Bacteria</taxon>
        <taxon>Bacillati</taxon>
        <taxon>Actinomycetota</taxon>
        <taxon>Actinomycetes</taxon>
        <taxon>Mycobacteriales</taxon>
        <taxon>Mycobacteriaceae</taxon>
        <taxon>Mycobacterium</taxon>
    </lineage>
</organism>
<dbReference type="InterPro" id="IPR029063">
    <property type="entry name" value="SAM-dependent_MTases_sf"/>
</dbReference>